<dbReference type="OrthoDB" id="10031887at2759"/>
<dbReference type="CDD" id="cd00096">
    <property type="entry name" value="Ig"/>
    <property type="match status" value="1"/>
</dbReference>
<sequence>MINYDQSRGGITVTMDQTDLTTSSLTIKEAGLKDSGNYSCSANNIIPSYVNVFVSEVLQYHALRILRYGCVVHDPH</sequence>
<organism evidence="2 3">
    <name type="scientific">Portunus trituberculatus</name>
    <name type="common">Swimming crab</name>
    <name type="synonym">Neptunus trituberculatus</name>
    <dbReference type="NCBI Taxonomy" id="210409"/>
    <lineage>
        <taxon>Eukaryota</taxon>
        <taxon>Metazoa</taxon>
        <taxon>Ecdysozoa</taxon>
        <taxon>Arthropoda</taxon>
        <taxon>Crustacea</taxon>
        <taxon>Multicrustacea</taxon>
        <taxon>Malacostraca</taxon>
        <taxon>Eumalacostraca</taxon>
        <taxon>Eucarida</taxon>
        <taxon>Decapoda</taxon>
        <taxon>Pleocyemata</taxon>
        <taxon>Brachyura</taxon>
        <taxon>Eubrachyura</taxon>
        <taxon>Portunoidea</taxon>
        <taxon>Portunidae</taxon>
        <taxon>Portuninae</taxon>
        <taxon>Portunus</taxon>
    </lineage>
</organism>
<evidence type="ECO:0000313" key="2">
    <source>
        <dbReference type="EMBL" id="MPC56084.1"/>
    </source>
</evidence>
<dbReference type="GO" id="GO:0050808">
    <property type="term" value="P:synapse organization"/>
    <property type="evidence" value="ECO:0007669"/>
    <property type="project" value="TreeGrafter"/>
</dbReference>
<dbReference type="Gene3D" id="2.60.40.10">
    <property type="entry name" value="Immunoglobulins"/>
    <property type="match status" value="1"/>
</dbReference>
<dbReference type="InterPro" id="IPR037448">
    <property type="entry name" value="Zig-8"/>
</dbReference>
<protein>
    <recommendedName>
        <fullName evidence="1">Immunoglobulin-like beta-sandwich domain-containing protein</fullName>
    </recommendedName>
</protein>
<evidence type="ECO:0000259" key="1">
    <source>
        <dbReference type="Pfam" id="PF00047"/>
    </source>
</evidence>
<dbReference type="Pfam" id="PF00047">
    <property type="entry name" value="ig"/>
    <property type="match status" value="1"/>
</dbReference>
<dbReference type="InterPro" id="IPR036179">
    <property type="entry name" value="Ig-like_dom_sf"/>
</dbReference>
<dbReference type="SUPFAM" id="SSF48726">
    <property type="entry name" value="Immunoglobulin"/>
    <property type="match status" value="1"/>
</dbReference>
<dbReference type="AlphaFoldDB" id="A0A5B7GHU1"/>
<dbReference type="PANTHER" id="PTHR23279">
    <property type="entry name" value="DEFECTIVE PROBOSCIS EXTENSION RESPONSE DPR -RELATED"/>
    <property type="match status" value="1"/>
</dbReference>
<feature type="domain" description="Immunoglobulin-like beta-sandwich" evidence="1">
    <location>
        <begin position="13"/>
        <end position="49"/>
    </location>
</feature>
<proteinExistence type="predicted"/>
<comment type="caution">
    <text evidence="2">The sequence shown here is derived from an EMBL/GenBank/DDBJ whole genome shotgun (WGS) entry which is preliminary data.</text>
</comment>
<evidence type="ECO:0000313" key="3">
    <source>
        <dbReference type="Proteomes" id="UP000324222"/>
    </source>
</evidence>
<keyword evidence="3" id="KW-1185">Reference proteome</keyword>
<reference evidence="2 3" key="1">
    <citation type="submission" date="2019-05" db="EMBL/GenBank/DDBJ databases">
        <title>Another draft genome of Portunus trituberculatus and its Hox gene families provides insights of decapod evolution.</title>
        <authorList>
            <person name="Jeong J.-H."/>
            <person name="Song I."/>
            <person name="Kim S."/>
            <person name="Choi T."/>
            <person name="Kim D."/>
            <person name="Ryu S."/>
            <person name="Kim W."/>
        </authorList>
    </citation>
    <scope>NUCLEOTIDE SEQUENCE [LARGE SCALE GENOMIC DNA]</scope>
    <source>
        <tissue evidence="2">Muscle</tissue>
    </source>
</reference>
<gene>
    <name evidence="2" type="ORF">E2C01_050036</name>
</gene>
<name>A0A5B7GHU1_PORTR</name>
<dbReference type="InterPro" id="IPR013783">
    <property type="entry name" value="Ig-like_fold"/>
</dbReference>
<dbReference type="InterPro" id="IPR013151">
    <property type="entry name" value="Immunoglobulin_dom"/>
</dbReference>
<dbReference type="PANTHER" id="PTHR23279:SF36">
    <property type="entry name" value="DEFECTIVE PROBOSCIS EXTENSION RESPONSE 9, ISOFORM A"/>
    <property type="match status" value="1"/>
</dbReference>
<dbReference type="EMBL" id="VSRR010013679">
    <property type="protein sequence ID" value="MPC56084.1"/>
    <property type="molecule type" value="Genomic_DNA"/>
</dbReference>
<dbReference type="GO" id="GO:0032589">
    <property type="term" value="C:neuron projection membrane"/>
    <property type="evidence" value="ECO:0007669"/>
    <property type="project" value="TreeGrafter"/>
</dbReference>
<dbReference type="Proteomes" id="UP000324222">
    <property type="component" value="Unassembled WGS sequence"/>
</dbReference>
<accession>A0A5B7GHU1</accession>